<dbReference type="InterPro" id="IPR018357">
    <property type="entry name" value="Hexapep_transf_CS"/>
</dbReference>
<keyword evidence="2" id="KW-0677">Repeat</keyword>
<accession>A0A6N3GBE3</accession>
<dbReference type="EMBL" id="CACRUT010000028">
    <property type="protein sequence ID" value="VYU61373.1"/>
    <property type="molecule type" value="Genomic_DNA"/>
</dbReference>
<feature type="transmembrane region" description="Helical" evidence="4">
    <location>
        <begin position="6"/>
        <end position="28"/>
    </location>
</feature>
<evidence type="ECO:0000313" key="5">
    <source>
        <dbReference type="EMBL" id="VYU61373.1"/>
    </source>
</evidence>
<dbReference type="Pfam" id="PF00132">
    <property type="entry name" value="Hexapep"/>
    <property type="match status" value="1"/>
</dbReference>
<gene>
    <name evidence="5" type="primary">vat</name>
    <name evidence="5" type="ORF">PCLFYP37_03308</name>
</gene>
<reference evidence="5" key="1">
    <citation type="submission" date="2019-11" db="EMBL/GenBank/DDBJ databases">
        <authorList>
            <person name="Feng L."/>
        </authorList>
    </citation>
    <scope>NUCLEOTIDE SEQUENCE</scope>
    <source>
        <strain evidence="5">PclaraLFYP37</strain>
    </source>
</reference>
<dbReference type="Gene3D" id="2.160.10.10">
    <property type="entry name" value="Hexapeptide repeat proteins"/>
    <property type="match status" value="1"/>
</dbReference>
<dbReference type="RefSeq" id="WP_412443101.1">
    <property type="nucleotide sequence ID" value="NZ_CACRUT010000028.1"/>
</dbReference>
<evidence type="ECO:0000256" key="4">
    <source>
        <dbReference type="SAM" id="Phobius"/>
    </source>
</evidence>
<dbReference type="InterPro" id="IPR001451">
    <property type="entry name" value="Hexapep"/>
</dbReference>
<dbReference type="PROSITE" id="PS00101">
    <property type="entry name" value="HEXAPEP_TRANSFERASES"/>
    <property type="match status" value="1"/>
</dbReference>
<name>A0A6N3GBE3_9BACT</name>
<protein>
    <submittedName>
        <fullName evidence="5">Virginiamycin A acetyltransferase</fullName>
        <ecNumber evidence="5">2.3.1.-</ecNumber>
    </submittedName>
</protein>
<dbReference type="PANTHER" id="PTHR23416:SF78">
    <property type="entry name" value="LIPOPOLYSACCHARIDE BIOSYNTHESIS O-ACETYL TRANSFERASE WBBJ-RELATED"/>
    <property type="match status" value="1"/>
</dbReference>
<sequence length="218" mass="24098">MALMKFFFETIRFCIRGFVYALSFLFPYSRMSLFWRRITVFLYTSWIARDFKHFGKNSGVIPFFSLLQGGQYISIGNRCTIGAGVELTAWDSYQGQKFCPEIVFGDNCSIGEGAHITAVTSIRLGNNVLTGKRILITDNSHGVLEEGMLDVPPILRPLNSKGGITIEDNVWIGEKASIMPGVHIGKGVIIACNAVVTKDIPPYCVVAGVPAKIVKKLR</sequence>
<dbReference type="InterPro" id="IPR051159">
    <property type="entry name" value="Hexapeptide_acetyltransf"/>
</dbReference>
<keyword evidence="3 5" id="KW-0012">Acyltransferase</keyword>
<dbReference type="AlphaFoldDB" id="A0A6N3GBE3"/>
<dbReference type="Pfam" id="PF14602">
    <property type="entry name" value="Hexapep_2"/>
    <property type="match status" value="1"/>
</dbReference>
<organism evidence="5">
    <name type="scientific">Paraprevotella clara</name>
    <dbReference type="NCBI Taxonomy" id="454154"/>
    <lineage>
        <taxon>Bacteria</taxon>
        <taxon>Pseudomonadati</taxon>
        <taxon>Bacteroidota</taxon>
        <taxon>Bacteroidia</taxon>
        <taxon>Bacteroidales</taxon>
        <taxon>Prevotellaceae</taxon>
        <taxon>Paraprevotella</taxon>
    </lineage>
</organism>
<dbReference type="GO" id="GO:0016746">
    <property type="term" value="F:acyltransferase activity"/>
    <property type="evidence" value="ECO:0007669"/>
    <property type="project" value="UniProtKB-KW"/>
</dbReference>
<dbReference type="EC" id="2.3.1.-" evidence="5"/>
<keyword evidence="1 5" id="KW-0808">Transferase</keyword>
<keyword evidence="4" id="KW-0812">Transmembrane</keyword>
<proteinExistence type="predicted"/>
<dbReference type="SUPFAM" id="SSF51161">
    <property type="entry name" value="Trimeric LpxA-like enzymes"/>
    <property type="match status" value="2"/>
</dbReference>
<evidence type="ECO:0000256" key="2">
    <source>
        <dbReference type="ARBA" id="ARBA00022737"/>
    </source>
</evidence>
<dbReference type="PANTHER" id="PTHR23416">
    <property type="entry name" value="SIALIC ACID SYNTHASE-RELATED"/>
    <property type="match status" value="1"/>
</dbReference>
<keyword evidence="4" id="KW-1133">Transmembrane helix</keyword>
<evidence type="ECO:0000256" key="3">
    <source>
        <dbReference type="ARBA" id="ARBA00023315"/>
    </source>
</evidence>
<dbReference type="InterPro" id="IPR011004">
    <property type="entry name" value="Trimer_LpxA-like_sf"/>
</dbReference>
<evidence type="ECO:0000256" key="1">
    <source>
        <dbReference type="ARBA" id="ARBA00022679"/>
    </source>
</evidence>
<keyword evidence="4" id="KW-0472">Membrane</keyword>
<dbReference type="CDD" id="cd04647">
    <property type="entry name" value="LbH_MAT_like"/>
    <property type="match status" value="1"/>
</dbReference>